<reference evidence="1 2" key="1">
    <citation type="journal article" date="2023" name="Microb. Genom.">
        <title>Mesoterricola silvestris gen. nov., sp. nov., Mesoterricola sediminis sp. nov., Geothrix oryzae sp. nov., Geothrix edaphica sp. nov., Geothrix rubra sp. nov., and Geothrix limicola sp. nov., six novel members of Acidobacteriota isolated from soils.</title>
        <authorList>
            <person name="Weisberg A.J."/>
            <person name="Pearce E."/>
            <person name="Kramer C.G."/>
            <person name="Chang J.H."/>
            <person name="Clarke C.R."/>
        </authorList>
    </citation>
    <scope>NUCLEOTIDE SEQUENCE [LARGE SCALE GENOMIC DNA]</scope>
    <source>
        <strain evidence="1 2">NRRL_B-2795</strain>
    </source>
</reference>
<keyword evidence="2" id="KW-1185">Reference proteome</keyword>
<evidence type="ECO:0000313" key="2">
    <source>
        <dbReference type="Proteomes" id="UP001271723"/>
    </source>
</evidence>
<sequence>MALGDTYHSVRDVDGVTYDSTSTVLAYEHDVKAQASAEEETGAAGYVWSALEIKVWGLMQVRVTGSVTRPGGPVWSWRSRIRRGSVGRV</sequence>
<dbReference type="RefSeq" id="WP_319217162.1">
    <property type="nucleotide sequence ID" value="NZ_JARAVY010000036.1"/>
</dbReference>
<feature type="non-terminal residue" evidence="1">
    <location>
        <position position="89"/>
    </location>
</feature>
<protein>
    <submittedName>
        <fullName evidence="1">Uncharacterized protein</fullName>
    </submittedName>
</protein>
<gene>
    <name evidence="1" type="ORF">PV517_45430</name>
</gene>
<accession>A0ABU4LJL9</accession>
<dbReference type="Proteomes" id="UP001271723">
    <property type="component" value="Unassembled WGS sequence"/>
</dbReference>
<name>A0ABU4LJL9_9ACTN</name>
<proteinExistence type="predicted"/>
<evidence type="ECO:0000313" key="1">
    <source>
        <dbReference type="EMBL" id="MDX2915902.1"/>
    </source>
</evidence>
<comment type="caution">
    <text evidence="1">The sequence shown here is derived from an EMBL/GenBank/DDBJ whole genome shotgun (WGS) entry which is preliminary data.</text>
</comment>
<dbReference type="EMBL" id="JARAVY010000036">
    <property type="protein sequence ID" value="MDX2915902.1"/>
    <property type="molecule type" value="Genomic_DNA"/>
</dbReference>
<organism evidence="1 2">
    <name type="scientific">Streptomyces griseiscabiei</name>
    <dbReference type="NCBI Taxonomy" id="2993540"/>
    <lineage>
        <taxon>Bacteria</taxon>
        <taxon>Bacillati</taxon>
        <taxon>Actinomycetota</taxon>
        <taxon>Actinomycetes</taxon>
        <taxon>Kitasatosporales</taxon>
        <taxon>Streptomycetaceae</taxon>
        <taxon>Streptomyces</taxon>
    </lineage>
</organism>